<comment type="caution">
    <text evidence="3">The sequence shown here is derived from an EMBL/GenBank/DDBJ whole genome shotgun (WGS) entry which is preliminary data.</text>
</comment>
<keyword evidence="4" id="KW-1185">Reference proteome</keyword>
<organism evidence="3 4">
    <name type="scientific">Motilibacter deserti</name>
    <dbReference type="NCBI Taxonomy" id="2714956"/>
    <lineage>
        <taxon>Bacteria</taxon>
        <taxon>Bacillati</taxon>
        <taxon>Actinomycetota</taxon>
        <taxon>Actinomycetes</taxon>
        <taxon>Motilibacterales</taxon>
        <taxon>Motilibacteraceae</taxon>
        <taxon>Motilibacter</taxon>
    </lineage>
</organism>
<dbReference type="InterPro" id="IPR005545">
    <property type="entry name" value="YCII"/>
</dbReference>
<feature type="domain" description="YCII-related" evidence="2">
    <location>
        <begin position="12"/>
        <end position="90"/>
    </location>
</feature>
<gene>
    <name evidence="3" type="ORF">G9H71_01530</name>
</gene>
<proteinExistence type="inferred from homology"/>
<dbReference type="Pfam" id="PF03795">
    <property type="entry name" value="YCII"/>
    <property type="match status" value="1"/>
</dbReference>
<evidence type="ECO:0000259" key="2">
    <source>
        <dbReference type="Pfam" id="PF03795"/>
    </source>
</evidence>
<sequence length="103" mass="11183">MSKQLFVYRLLPPRPGFAFDMSPAEAEAMERHSTYWQELLARGTAVFFGPVDDPAGVWGLGVVEADSLEDVHAVRERDPAVTSGTARAEVHAVLGGFVRPLSA</sequence>
<dbReference type="Proteomes" id="UP000800981">
    <property type="component" value="Unassembled WGS sequence"/>
</dbReference>
<evidence type="ECO:0000256" key="1">
    <source>
        <dbReference type="ARBA" id="ARBA00007689"/>
    </source>
</evidence>
<dbReference type="EMBL" id="JAANNP010000001">
    <property type="protein sequence ID" value="NHC12464.1"/>
    <property type="molecule type" value="Genomic_DNA"/>
</dbReference>
<protein>
    <recommendedName>
        <fullName evidence="2">YCII-related domain-containing protein</fullName>
    </recommendedName>
</protein>
<dbReference type="SUPFAM" id="SSF54909">
    <property type="entry name" value="Dimeric alpha+beta barrel"/>
    <property type="match status" value="1"/>
</dbReference>
<dbReference type="InterPro" id="IPR011008">
    <property type="entry name" value="Dimeric_a/b-barrel"/>
</dbReference>
<name>A0ABX0GS03_9ACTN</name>
<reference evidence="3 4" key="1">
    <citation type="submission" date="2020-03" db="EMBL/GenBank/DDBJ databases">
        <title>Two novel Motilibacter sp.</title>
        <authorList>
            <person name="Liu S."/>
        </authorList>
    </citation>
    <scope>NUCLEOTIDE SEQUENCE [LARGE SCALE GENOMIC DNA]</scope>
    <source>
        <strain evidence="3 4">E257</strain>
    </source>
</reference>
<comment type="similarity">
    <text evidence="1">Belongs to the YciI family.</text>
</comment>
<evidence type="ECO:0000313" key="3">
    <source>
        <dbReference type="EMBL" id="NHC12464.1"/>
    </source>
</evidence>
<dbReference type="Gene3D" id="3.30.70.1060">
    <property type="entry name" value="Dimeric alpha+beta barrel"/>
    <property type="match status" value="1"/>
</dbReference>
<accession>A0ABX0GS03</accession>
<evidence type="ECO:0000313" key="4">
    <source>
        <dbReference type="Proteomes" id="UP000800981"/>
    </source>
</evidence>
<dbReference type="RefSeq" id="WP_166276777.1">
    <property type="nucleotide sequence ID" value="NZ_JAANNP010000001.1"/>
</dbReference>